<feature type="transmembrane region" description="Helical" evidence="1">
    <location>
        <begin position="534"/>
        <end position="553"/>
    </location>
</feature>
<gene>
    <name evidence="2" type="ORF">M0811_05470</name>
</gene>
<protein>
    <submittedName>
        <fullName evidence="2">Uncharacterized protein</fullName>
    </submittedName>
</protein>
<sequence length="683" mass="79615">MHRTRRRLLLHPDAILAMHHFRFRNRMDRSGYKIVFAITVLAIGFLCGIGLIFFFSLHSNFVHTPETTGCLSGMEPEVQQKLREADIIRLTISKPPKSKNQNISKNQNYSIKSKNPIFSYEYSISTYNNSNEQIKTTKYPNNQSYEFLLDVINYIEENDYLVQIYHNLLEIVLFISESVDISNISNNISNNLLLFINSSVNNSNISEISKNLVLFINNSNIISNIFKNLVLFINNSNMIPNISKNTNNNEMEISKIFTSSFQILHYFAKYLNTRFDIFPEYKTKNVSYEETLFGSLRNRIYHKFNNNSFAWKLIREYDKLKSTKKNEITDKKENNRKLTVSNTSIFGELKNPFRYLMGIFGELKNRVIEVFAVRPSEYVFSKTNGLFYVPESQFASHNINFYELEIPHNHSCLVQFDIPVLLVKFVFEKPIIINSFQSFFQGSGYIWNRNLILDLSQPTPQIKKTRAESQESANVPKQKTPSVFKAFTKSLFMILVIPSITSIFIQEMLIPSLIRSFMEELSLIPRRAYSSHILSIRGLLFSFMLSATLVIIIDFTNDFILSSVISLSSWGTEIYVIIFIRNKTSMKIFSILSLTIHFAFYFYINMFPFGFTYLLGINCFGLQFFLMVILFYKFELPERQNNVFSPIRRTYFSVPPAPLDSDSINLLENINTNLEIRVDEDER</sequence>
<dbReference type="EMBL" id="JAPDFW010000056">
    <property type="protein sequence ID" value="KAJ5077780.1"/>
    <property type="molecule type" value="Genomic_DNA"/>
</dbReference>
<feature type="transmembrane region" description="Helical" evidence="1">
    <location>
        <begin position="610"/>
        <end position="632"/>
    </location>
</feature>
<reference evidence="2" key="1">
    <citation type="submission" date="2022-10" db="EMBL/GenBank/DDBJ databases">
        <title>Novel sulphate-reducing endosymbionts in the free-living metamonad Anaeramoeba.</title>
        <authorList>
            <person name="Jerlstrom-Hultqvist J."/>
            <person name="Cepicka I."/>
            <person name="Gallot-Lavallee L."/>
            <person name="Salas-Leiva D."/>
            <person name="Curtis B.A."/>
            <person name="Zahonova K."/>
            <person name="Pipaliya S."/>
            <person name="Dacks J."/>
            <person name="Roger A.J."/>
        </authorList>
    </citation>
    <scope>NUCLEOTIDE SEQUENCE</scope>
    <source>
        <strain evidence="2">BMAN</strain>
    </source>
</reference>
<feature type="transmembrane region" description="Helical" evidence="1">
    <location>
        <begin position="491"/>
        <end position="514"/>
    </location>
</feature>
<keyword evidence="3" id="KW-1185">Reference proteome</keyword>
<name>A0A9Q0LV02_ANAIG</name>
<keyword evidence="1" id="KW-0472">Membrane</keyword>
<feature type="transmembrane region" description="Helical" evidence="1">
    <location>
        <begin position="34"/>
        <end position="57"/>
    </location>
</feature>
<comment type="caution">
    <text evidence="2">The sequence shown here is derived from an EMBL/GenBank/DDBJ whole genome shotgun (WGS) entry which is preliminary data.</text>
</comment>
<proteinExistence type="predicted"/>
<feature type="transmembrane region" description="Helical" evidence="1">
    <location>
        <begin position="559"/>
        <end position="580"/>
    </location>
</feature>
<keyword evidence="1" id="KW-0812">Transmembrane</keyword>
<keyword evidence="1" id="KW-1133">Transmembrane helix</keyword>
<dbReference type="AlphaFoldDB" id="A0A9Q0LV02"/>
<feature type="transmembrane region" description="Helical" evidence="1">
    <location>
        <begin position="587"/>
        <end position="604"/>
    </location>
</feature>
<accession>A0A9Q0LV02</accession>
<evidence type="ECO:0000256" key="1">
    <source>
        <dbReference type="SAM" id="Phobius"/>
    </source>
</evidence>
<dbReference type="Proteomes" id="UP001149090">
    <property type="component" value="Unassembled WGS sequence"/>
</dbReference>
<evidence type="ECO:0000313" key="2">
    <source>
        <dbReference type="EMBL" id="KAJ5077780.1"/>
    </source>
</evidence>
<organism evidence="2 3">
    <name type="scientific">Anaeramoeba ignava</name>
    <name type="common">Anaerobic marine amoeba</name>
    <dbReference type="NCBI Taxonomy" id="1746090"/>
    <lineage>
        <taxon>Eukaryota</taxon>
        <taxon>Metamonada</taxon>
        <taxon>Anaeramoebidae</taxon>
        <taxon>Anaeramoeba</taxon>
    </lineage>
</organism>
<evidence type="ECO:0000313" key="3">
    <source>
        <dbReference type="Proteomes" id="UP001149090"/>
    </source>
</evidence>